<evidence type="ECO:0000313" key="3">
    <source>
        <dbReference type="Proteomes" id="UP000318571"/>
    </source>
</evidence>
<sequence length="289" mass="32240">MTSTWRNSLRGFFTQNSGSANVTTDSDETRLFRRSSLRPNQRVASDIERESQKVRILSISSSSSEFDDLSQMNSNKKVILRRHSNYDDVPSFVQRSVAKIERGSFGMKRSSDQSVSLSGLSPSSPMPDENDHVETQNSQDEAFLRQESTQSNRFTTSEESSSDDDDEEDDEGDTHTLGNGSDCGGLASSSLQTSTLTLVLDSQSEILEEDSVAGRLIRVFDEDLENIVNNIVGMPDGTRKLHFLQEIVRSLRALKTDVTINSHFILLSSLVCQPIMEMDEEPFESVVVH</sequence>
<dbReference type="EMBL" id="VCGU01000011">
    <property type="protein sequence ID" value="TRY67053.1"/>
    <property type="molecule type" value="Genomic_DNA"/>
</dbReference>
<keyword evidence="3" id="KW-1185">Reference proteome</keyword>
<feature type="compositionally biased region" description="Low complexity" evidence="1">
    <location>
        <begin position="112"/>
        <end position="123"/>
    </location>
</feature>
<feature type="region of interest" description="Disordered" evidence="1">
    <location>
        <begin position="104"/>
        <end position="186"/>
    </location>
</feature>
<feature type="compositionally biased region" description="Polar residues" evidence="1">
    <location>
        <begin position="135"/>
        <end position="155"/>
    </location>
</feature>
<accession>A0A553NNN1</accession>
<feature type="compositionally biased region" description="Acidic residues" evidence="1">
    <location>
        <begin position="160"/>
        <end position="172"/>
    </location>
</feature>
<dbReference type="Proteomes" id="UP000318571">
    <property type="component" value="Chromosome 4"/>
</dbReference>
<proteinExistence type="predicted"/>
<gene>
    <name evidence="2" type="ORF">TCAL_07813</name>
</gene>
<comment type="caution">
    <text evidence="2">The sequence shown here is derived from an EMBL/GenBank/DDBJ whole genome shotgun (WGS) entry which is preliminary data.</text>
</comment>
<evidence type="ECO:0000256" key="1">
    <source>
        <dbReference type="SAM" id="MobiDB-lite"/>
    </source>
</evidence>
<dbReference type="AlphaFoldDB" id="A0A553NNN1"/>
<reference evidence="2 3" key="1">
    <citation type="journal article" date="2018" name="Nat. Ecol. Evol.">
        <title>Genomic signatures of mitonuclear coevolution across populations of Tigriopus californicus.</title>
        <authorList>
            <person name="Barreto F.S."/>
            <person name="Watson E.T."/>
            <person name="Lima T.G."/>
            <person name="Willett C.S."/>
            <person name="Edmands S."/>
            <person name="Li W."/>
            <person name="Burton R.S."/>
        </authorList>
    </citation>
    <scope>NUCLEOTIDE SEQUENCE [LARGE SCALE GENOMIC DNA]</scope>
    <source>
        <strain evidence="2 3">San Diego</strain>
    </source>
</reference>
<name>A0A553NNN1_TIGCA</name>
<organism evidence="2 3">
    <name type="scientific">Tigriopus californicus</name>
    <name type="common">Marine copepod</name>
    <dbReference type="NCBI Taxonomy" id="6832"/>
    <lineage>
        <taxon>Eukaryota</taxon>
        <taxon>Metazoa</taxon>
        <taxon>Ecdysozoa</taxon>
        <taxon>Arthropoda</taxon>
        <taxon>Crustacea</taxon>
        <taxon>Multicrustacea</taxon>
        <taxon>Hexanauplia</taxon>
        <taxon>Copepoda</taxon>
        <taxon>Harpacticoida</taxon>
        <taxon>Harpacticidae</taxon>
        <taxon>Tigriopus</taxon>
    </lineage>
</organism>
<evidence type="ECO:0000313" key="2">
    <source>
        <dbReference type="EMBL" id="TRY67053.1"/>
    </source>
</evidence>
<protein>
    <submittedName>
        <fullName evidence="2">Uncharacterized protein</fullName>
    </submittedName>
</protein>